<dbReference type="Proteomes" id="UP001642464">
    <property type="component" value="Unassembled WGS sequence"/>
</dbReference>
<evidence type="ECO:0000313" key="6">
    <source>
        <dbReference type="Proteomes" id="UP001642464"/>
    </source>
</evidence>
<dbReference type="InterPro" id="IPR011234">
    <property type="entry name" value="Fumarylacetoacetase-like_C"/>
</dbReference>
<keyword evidence="6" id="KW-1185">Reference proteome</keyword>
<evidence type="ECO:0000256" key="2">
    <source>
        <dbReference type="ARBA" id="ARBA00022723"/>
    </source>
</evidence>
<dbReference type="Pfam" id="PF01557">
    <property type="entry name" value="FAA_hydrolase"/>
    <property type="match status" value="1"/>
</dbReference>
<gene>
    <name evidence="4" type="ORF">SCF082_LOCUS30030</name>
    <name evidence="5" type="ORF">SCF082_LOCUS30116</name>
</gene>
<comment type="similarity">
    <text evidence="1">Belongs to the FAH family.</text>
</comment>
<sequence length="318" mass="33813">MLRTFSPLAVRTRAAGRALLAGYHAPAAPCAEHARMISSLSSASMGNLLRFRTPQGQTLWGSLESAEAMQARVVEGVPQSPTPTERLESIAQVLAPIPVDPAPAVIIMGLNYRSHAAETGKALPRFPVFAFKNPASVIGPEETILIPKVAREKPEVDFEAELAIVLARAVTNAPPDAALDAVLGVTGANDVSARRWQGKKGGGQWSRAKSFNTFCPLGPTLIPMGRAKDLLSQGMRVRSWVNGTAMQDGNTSDMEFQLGQILSYLSEGTTLLPGTIILTGTPPGVGYVRDPPVYLQPGDKVEIELEQAGRLSNPVDAS</sequence>
<dbReference type="SUPFAM" id="SSF56529">
    <property type="entry name" value="FAH"/>
    <property type="match status" value="1"/>
</dbReference>
<evidence type="ECO:0000313" key="4">
    <source>
        <dbReference type="EMBL" id="CAK9055591.1"/>
    </source>
</evidence>
<reference evidence="5 6" key="1">
    <citation type="submission" date="2024-02" db="EMBL/GenBank/DDBJ databases">
        <authorList>
            <person name="Chen Y."/>
            <person name="Shah S."/>
            <person name="Dougan E. K."/>
            <person name="Thang M."/>
            <person name="Chan C."/>
        </authorList>
    </citation>
    <scope>NUCLEOTIDE SEQUENCE [LARGE SCALE GENOMIC DNA]</scope>
</reference>
<dbReference type="InterPro" id="IPR036663">
    <property type="entry name" value="Fumarylacetoacetase_C_sf"/>
</dbReference>
<evidence type="ECO:0000259" key="3">
    <source>
        <dbReference type="Pfam" id="PF01557"/>
    </source>
</evidence>
<accession>A0ABP0MYL7</accession>
<keyword evidence="5" id="KW-0378">Hydrolase</keyword>
<comment type="caution">
    <text evidence="5">The sequence shown here is derived from an EMBL/GenBank/DDBJ whole genome shotgun (WGS) entry which is preliminary data.</text>
</comment>
<feature type="domain" description="Fumarylacetoacetase-like C-terminal" evidence="3">
    <location>
        <begin position="105"/>
        <end position="315"/>
    </location>
</feature>
<dbReference type="GO" id="GO:0016787">
    <property type="term" value="F:hydrolase activity"/>
    <property type="evidence" value="ECO:0007669"/>
    <property type="project" value="UniProtKB-KW"/>
</dbReference>
<evidence type="ECO:0000256" key="1">
    <source>
        <dbReference type="ARBA" id="ARBA00010211"/>
    </source>
</evidence>
<protein>
    <submittedName>
        <fullName evidence="5">Fumarylacetoacetate hydrolase domain-containing protein 2</fullName>
    </submittedName>
</protein>
<dbReference type="PANTHER" id="PTHR11820">
    <property type="entry name" value="ACYLPYRUVASE"/>
    <property type="match status" value="1"/>
</dbReference>
<dbReference type="Gene3D" id="3.90.850.10">
    <property type="entry name" value="Fumarylacetoacetase-like, C-terminal domain"/>
    <property type="match status" value="1"/>
</dbReference>
<evidence type="ECO:0000313" key="5">
    <source>
        <dbReference type="EMBL" id="CAK9055772.1"/>
    </source>
</evidence>
<dbReference type="EMBL" id="CAXAMM010024558">
    <property type="protein sequence ID" value="CAK9055591.1"/>
    <property type="molecule type" value="Genomic_DNA"/>
</dbReference>
<organism evidence="5 6">
    <name type="scientific">Durusdinium trenchii</name>
    <dbReference type="NCBI Taxonomy" id="1381693"/>
    <lineage>
        <taxon>Eukaryota</taxon>
        <taxon>Sar</taxon>
        <taxon>Alveolata</taxon>
        <taxon>Dinophyceae</taxon>
        <taxon>Suessiales</taxon>
        <taxon>Symbiodiniaceae</taxon>
        <taxon>Durusdinium</taxon>
    </lineage>
</organism>
<keyword evidence="2" id="KW-0479">Metal-binding</keyword>
<proteinExistence type="inferred from homology"/>
<name>A0ABP0MYL7_9DINO</name>
<dbReference type="EMBL" id="CAXAMM010024669">
    <property type="protein sequence ID" value="CAK9055772.1"/>
    <property type="molecule type" value="Genomic_DNA"/>
</dbReference>